<keyword evidence="8" id="KW-1015">Disulfide bond</keyword>
<keyword evidence="14" id="KW-1185">Reference proteome</keyword>
<dbReference type="PANTHER" id="PTHR34573:SF1">
    <property type="entry name" value="VITAMIN K EPOXIDE REDUCTASE DOMAIN-CONTAINING PROTEIN"/>
    <property type="match status" value="1"/>
</dbReference>
<dbReference type="Gene3D" id="1.20.1440.130">
    <property type="entry name" value="VKOR domain"/>
    <property type="match status" value="1"/>
</dbReference>
<feature type="transmembrane region" description="Helical" evidence="11">
    <location>
        <begin position="263"/>
        <end position="282"/>
    </location>
</feature>
<organism evidence="13 14">
    <name type="scientific">Gracilariopsis chorda</name>
    <dbReference type="NCBI Taxonomy" id="448386"/>
    <lineage>
        <taxon>Eukaryota</taxon>
        <taxon>Rhodophyta</taxon>
        <taxon>Florideophyceae</taxon>
        <taxon>Rhodymeniophycidae</taxon>
        <taxon>Gracilariales</taxon>
        <taxon>Gracilariaceae</taxon>
        <taxon>Gracilariopsis</taxon>
    </lineage>
</organism>
<evidence type="ECO:0000256" key="8">
    <source>
        <dbReference type="ARBA" id="ARBA00023157"/>
    </source>
</evidence>
<comment type="subcellular location">
    <subcellularLocation>
        <location evidence="1">Membrane</location>
        <topology evidence="1">Multi-pass membrane protein</topology>
    </subcellularLocation>
</comment>
<keyword evidence="7 11" id="KW-0472">Membrane</keyword>
<evidence type="ECO:0000256" key="2">
    <source>
        <dbReference type="ARBA" id="ARBA00006214"/>
    </source>
</evidence>
<sequence>MLSTKNLRLIPFPIIKTERFTEHAMQRPEGSSETGLSRFQNKANSFESRPLHFIVSPSCIRERQFLIQKLARSNRWGAHPRTTVPKRRRSEFRSDMRHTGTTPTDQEQPKGTPNETPAPSSESFASFRNLRKLMTVLSLTGAIEASYLTYNKLFSSPGAICSTQGCLDVLSGPFSTFLGVPLTLFGALAYTGFAYLCIWPLAAQEEEAEAQNAEPVIVSAEEVYAVRDAATRPLMLAVSSAMFSFSAYLMSLLTLVVRSLCPYCVLSAVLSTLLFILTAFVGKAVPKLKTAFKIVAASISAASVCAAMSFFLAMPAHLRAQGSDFPQAPPEITMSSDRDAIRTAEKLARKKTRMYGAYWCAHCYDQKQRLGKQAFSRIPYVECDKNGVDSQYKLCREKRIPGYPTWEIGGELYPGEIEISELERLADEAQKK</sequence>
<dbReference type="GO" id="GO:0016020">
    <property type="term" value="C:membrane"/>
    <property type="evidence" value="ECO:0007669"/>
    <property type="project" value="UniProtKB-SubCell"/>
</dbReference>
<accession>A0A2V3IK43</accession>
<keyword evidence="6" id="KW-0560">Oxidoreductase</keyword>
<name>A0A2V3IK43_9FLOR</name>
<evidence type="ECO:0000256" key="1">
    <source>
        <dbReference type="ARBA" id="ARBA00004141"/>
    </source>
</evidence>
<evidence type="ECO:0000313" key="14">
    <source>
        <dbReference type="Proteomes" id="UP000247409"/>
    </source>
</evidence>
<reference evidence="13 14" key="1">
    <citation type="journal article" date="2018" name="Mol. Biol. Evol.">
        <title>Analysis of the draft genome of the red seaweed Gracilariopsis chorda provides insights into genome size evolution in Rhodophyta.</title>
        <authorList>
            <person name="Lee J."/>
            <person name="Yang E.C."/>
            <person name="Graf L."/>
            <person name="Yang J.H."/>
            <person name="Qiu H."/>
            <person name="Zel Zion U."/>
            <person name="Chan C.X."/>
            <person name="Stephens T.G."/>
            <person name="Weber A.P.M."/>
            <person name="Boo G.H."/>
            <person name="Boo S.M."/>
            <person name="Kim K.M."/>
            <person name="Shin Y."/>
            <person name="Jung M."/>
            <person name="Lee S.J."/>
            <person name="Yim H.S."/>
            <person name="Lee J.H."/>
            <person name="Bhattacharya D."/>
            <person name="Yoon H.S."/>
        </authorList>
    </citation>
    <scope>NUCLEOTIDE SEQUENCE [LARGE SCALE GENOMIC DNA]</scope>
    <source>
        <strain evidence="13 14">SKKU-2015</strain>
        <tissue evidence="13">Whole body</tissue>
    </source>
</reference>
<evidence type="ECO:0000256" key="9">
    <source>
        <dbReference type="ARBA" id="ARBA00023284"/>
    </source>
</evidence>
<evidence type="ECO:0000256" key="10">
    <source>
        <dbReference type="SAM" id="MobiDB-lite"/>
    </source>
</evidence>
<dbReference type="EMBL" id="NBIV01000165">
    <property type="protein sequence ID" value="PXF42418.1"/>
    <property type="molecule type" value="Genomic_DNA"/>
</dbReference>
<keyword evidence="4" id="KW-0874">Quinone</keyword>
<dbReference type="SUPFAM" id="SSF52833">
    <property type="entry name" value="Thioredoxin-like"/>
    <property type="match status" value="1"/>
</dbReference>
<proteinExistence type="inferred from homology"/>
<dbReference type="STRING" id="448386.A0A2V3IK43"/>
<dbReference type="CDD" id="cd12916">
    <property type="entry name" value="VKOR_1"/>
    <property type="match status" value="1"/>
</dbReference>
<dbReference type="GO" id="GO:0048038">
    <property type="term" value="F:quinone binding"/>
    <property type="evidence" value="ECO:0007669"/>
    <property type="project" value="UniProtKB-KW"/>
</dbReference>
<feature type="compositionally biased region" description="Polar residues" evidence="10">
    <location>
        <begin position="99"/>
        <end position="122"/>
    </location>
</feature>
<evidence type="ECO:0000256" key="4">
    <source>
        <dbReference type="ARBA" id="ARBA00022719"/>
    </source>
</evidence>
<feature type="transmembrane region" description="Helical" evidence="11">
    <location>
        <begin position="234"/>
        <end position="257"/>
    </location>
</feature>
<comment type="caution">
    <text evidence="13">The sequence shown here is derived from an EMBL/GenBank/DDBJ whole genome shotgun (WGS) entry which is preliminary data.</text>
</comment>
<evidence type="ECO:0000256" key="11">
    <source>
        <dbReference type="SAM" id="Phobius"/>
    </source>
</evidence>
<keyword evidence="9" id="KW-0676">Redox-active center</keyword>
<dbReference type="InterPro" id="IPR036249">
    <property type="entry name" value="Thioredoxin-like_sf"/>
</dbReference>
<feature type="domain" description="Vitamin K epoxide reductase" evidence="12">
    <location>
        <begin position="127"/>
        <end position="282"/>
    </location>
</feature>
<keyword evidence="5 11" id="KW-1133">Transmembrane helix</keyword>
<dbReference type="InterPro" id="IPR012932">
    <property type="entry name" value="VKOR"/>
</dbReference>
<evidence type="ECO:0000256" key="3">
    <source>
        <dbReference type="ARBA" id="ARBA00022692"/>
    </source>
</evidence>
<evidence type="ECO:0000256" key="6">
    <source>
        <dbReference type="ARBA" id="ARBA00023002"/>
    </source>
</evidence>
<evidence type="ECO:0000256" key="5">
    <source>
        <dbReference type="ARBA" id="ARBA00022989"/>
    </source>
</evidence>
<gene>
    <name evidence="13" type="ORF">BWQ96_07859</name>
</gene>
<dbReference type="InterPro" id="IPR038354">
    <property type="entry name" value="VKOR_sf"/>
</dbReference>
<dbReference type="Pfam" id="PF07884">
    <property type="entry name" value="VKOR"/>
    <property type="match status" value="1"/>
</dbReference>
<feature type="transmembrane region" description="Helical" evidence="11">
    <location>
        <begin position="294"/>
        <end position="314"/>
    </location>
</feature>
<dbReference type="AlphaFoldDB" id="A0A2V3IK43"/>
<evidence type="ECO:0000313" key="13">
    <source>
        <dbReference type="EMBL" id="PXF42418.1"/>
    </source>
</evidence>
<dbReference type="GO" id="GO:0016491">
    <property type="term" value="F:oxidoreductase activity"/>
    <property type="evidence" value="ECO:0007669"/>
    <property type="project" value="UniProtKB-KW"/>
</dbReference>
<evidence type="ECO:0000259" key="12">
    <source>
        <dbReference type="SMART" id="SM00756"/>
    </source>
</evidence>
<feature type="region of interest" description="Disordered" evidence="10">
    <location>
        <begin position="77"/>
        <end position="122"/>
    </location>
</feature>
<dbReference type="PANTHER" id="PTHR34573">
    <property type="entry name" value="VKC DOMAIN-CONTAINING PROTEIN"/>
    <property type="match status" value="1"/>
</dbReference>
<dbReference type="Proteomes" id="UP000247409">
    <property type="component" value="Unassembled WGS sequence"/>
</dbReference>
<comment type="similarity">
    <text evidence="2">Belongs to the VKOR family.</text>
</comment>
<protein>
    <submittedName>
        <fullName evidence="13">Vitamin K epoxide reductase-like</fullName>
    </submittedName>
</protein>
<dbReference type="InterPro" id="IPR044698">
    <property type="entry name" value="VKOR/LTO1"/>
</dbReference>
<dbReference type="Gene3D" id="3.40.30.10">
    <property type="entry name" value="Glutaredoxin"/>
    <property type="match status" value="1"/>
</dbReference>
<evidence type="ECO:0000256" key="7">
    <source>
        <dbReference type="ARBA" id="ARBA00023136"/>
    </source>
</evidence>
<dbReference type="SMART" id="SM00756">
    <property type="entry name" value="VKc"/>
    <property type="match status" value="1"/>
</dbReference>
<feature type="transmembrane region" description="Helical" evidence="11">
    <location>
        <begin position="177"/>
        <end position="198"/>
    </location>
</feature>
<keyword evidence="3 11" id="KW-0812">Transmembrane</keyword>
<dbReference type="OrthoDB" id="343052at2759"/>